<feature type="domain" description="HTH lysR-type" evidence="5">
    <location>
        <begin position="7"/>
        <end position="59"/>
    </location>
</feature>
<evidence type="ECO:0000256" key="3">
    <source>
        <dbReference type="ARBA" id="ARBA00023125"/>
    </source>
</evidence>
<dbReference type="CDD" id="cd05466">
    <property type="entry name" value="PBP2_LTTR_substrate"/>
    <property type="match status" value="1"/>
</dbReference>
<evidence type="ECO:0000256" key="1">
    <source>
        <dbReference type="ARBA" id="ARBA00009437"/>
    </source>
</evidence>
<gene>
    <name evidence="6" type="ORF">K0504_06730</name>
</gene>
<dbReference type="RefSeq" id="WP_220103412.1">
    <property type="nucleotide sequence ID" value="NZ_JAHZSS010000006.1"/>
</dbReference>
<dbReference type="PRINTS" id="PR00039">
    <property type="entry name" value="HTHLYSR"/>
</dbReference>
<dbReference type="EMBL" id="JAHZSS010000006">
    <property type="protein sequence ID" value="MBW8190723.1"/>
    <property type="molecule type" value="Genomic_DNA"/>
</dbReference>
<keyword evidence="7" id="KW-1185">Reference proteome</keyword>
<dbReference type="PANTHER" id="PTHR30126:SF99">
    <property type="entry name" value="TRANSCRIPTIONAL REGULATOR LYSR FAMILY"/>
    <property type="match status" value="1"/>
</dbReference>
<dbReference type="Gene3D" id="1.10.10.10">
    <property type="entry name" value="Winged helix-like DNA-binding domain superfamily/Winged helix DNA-binding domain"/>
    <property type="match status" value="1"/>
</dbReference>
<reference evidence="6" key="1">
    <citation type="submission" date="2021-07" db="EMBL/GenBank/DDBJ databases">
        <title>Neiella marina sp. nov., isolated from the intestinal content of sea cucumber Apostichopus japonicus.</title>
        <authorList>
            <person name="Bai X."/>
        </authorList>
    </citation>
    <scope>NUCLEOTIDE SEQUENCE</scope>
    <source>
        <strain evidence="6">126</strain>
    </source>
</reference>
<keyword evidence="2" id="KW-0805">Transcription regulation</keyword>
<comment type="similarity">
    <text evidence="1">Belongs to the LysR transcriptional regulatory family.</text>
</comment>
<dbReference type="InterPro" id="IPR005119">
    <property type="entry name" value="LysR_subst-bd"/>
</dbReference>
<evidence type="ECO:0000256" key="4">
    <source>
        <dbReference type="ARBA" id="ARBA00023163"/>
    </source>
</evidence>
<dbReference type="SUPFAM" id="SSF46785">
    <property type="entry name" value="Winged helix' DNA-binding domain"/>
    <property type="match status" value="1"/>
</dbReference>
<keyword evidence="3" id="KW-0238">DNA-binding</keyword>
<dbReference type="PROSITE" id="PS50931">
    <property type="entry name" value="HTH_LYSR"/>
    <property type="match status" value="1"/>
</dbReference>
<dbReference type="Proteomes" id="UP001166251">
    <property type="component" value="Unassembled WGS sequence"/>
</dbReference>
<dbReference type="InterPro" id="IPR000847">
    <property type="entry name" value="LysR_HTH_N"/>
</dbReference>
<dbReference type="Pfam" id="PF00126">
    <property type="entry name" value="HTH_1"/>
    <property type="match status" value="1"/>
</dbReference>
<proteinExistence type="inferred from homology"/>
<dbReference type="Gene3D" id="3.40.190.290">
    <property type="match status" value="1"/>
</dbReference>
<protein>
    <submittedName>
        <fullName evidence="6">LysR family transcriptional regulator</fullName>
    </submittedName>
</protein>
<dbReference type="PANTHER" id="PTHR30126">
    <property type="entry name" value="HTH-TYPE TRANSCRIPTIONAL REGULATOR"/>
    <property type="match status" value="1"/>
</dbReference>
<evidence type="ECO:0000313" key="7">
    <source>
        <dbReference type="Proteomes" id="UP001166251"/>
    </source>
</evidence>
<evidence type="ECO:0000313" key="6">
    <source>
        <dbReference type="EMBL" id="MBW8190723.1"/>
    </source>
</evidence>
<comment type="caution">
    <text evidence="6">The sequence shown here is derived from an EMBL/GenBank/DDBJ whole genome shotgun (WGS) entry which is preliminary data.</text>
</comment>
<evidence type="ECO:0000259" key="5">
    <source>
        <dbReference type="PROSITE" id="PS50931"/>
    </source>
</evidence>
<name>A0ABS7EEI1_9GAMM</name>
<dbReference type="InterPro" id="IPR036388">
    <property type="entry name" value="WH-like_DNA-bd_sf"/>
</dbReference>
<dbReference type="SUPFAM" id="SSF53850">
    <property type="entry name" value="Periplasmic binding protein-like II"/>
    <property type="match status" value="1"/>
</dbReference>
<evidence type="ECO:0000256" key="2">
    <source>
        <dbReference type="ARBA" id="ARBA00023015"/>
    </source>
</evidence>
<accession>A0ABS7EEI1</accession>
<dbReference type="Pfam" id="PF03466">
    <property type="entry name" value="LysR_substrate"/>
    <property type="match status" value="1"/>
</dbReference>
<dbReference type="InterPro" id="IPR036390">
    <property type="entry name" value="WH_DNA-bd_sf"/>
</dbReference>
<organism evidence="6 7">
    <name type="scientific">Neiella holothuriorum</name>
    <dbReference type="NCBI Taxonomy" id="2870530"/>
    <lineage>
        <taxon>Bacteria</taxon>
        <taxon>Pseudomonadati</taxon>
        <taxon>Pseudomonadota</taxon>
        <taxon>Gammaproteobacteria</taxon>
        <taxon>Alteromonadales</taxon>
        <taxon>Echinimonadaceae</taxon>
        <taxon>Neiella</taxon>
    </lineage>
</organism>
<sequence length="295" mass="33658">MIHPSYLRTFIELGKTKHFTRTAENLYMTQPGVSQHVKKLEQWLGKPLLHRDGKQFEFTEAGEMLLQFAQSQFRAEQSFRDSVHYQQTLGGHCKLACSGGLALQIYPLLLDIQQRYPDFRFSLEAAPERTIIREVKSGEIELGITSEVVQDAAISQQLFGSDELCLVVPQGVNGDWSTLKELGFINHPDGYQFATAVLSSNYFKEFSGMELLPERGFINQIGQILIPVSRGIGFTVVPRSAWQAFELSEQVDVVPLSSPVQQPLYWTHKRRKPLPQRYEMIIEKIELQVQSNLEK</sequence>
<keyword evidence="4" id="KW-0804">Transcription</keyword>